<accession>A0A2B4RBB0</accession>
<keyword evidence="8" id="KW-1185">Reference proteome</keyword>
<keyword evidence="5" id="KW-0862">Zinc</keyword>
<dbReference type="CDD" id="cd11375">
    <property type="entry name" value="Peptidase_M54"/>
    <property type="match status" value="1"/>
</dbReference>
<dbReference type="GO" id="GO:0006508">
    <property type="term" value="P:proteolysis"/>
    <property type="evidence" value="ECO:0007669"/>
    <property type="project" value="UniProtKB-KW"/>
</dbReference>
<keyword evidence="6" id="KW-0482">Metalloprotease</keyword>
<evidence type="ECO:0000256" key="3">
    <source>
        <dbReference type="ARBA" id="ARBA00022723"/>
    </source>
</evidence>
<dbReference type="PANTHER" id="PTHR15910:SF1">
    <property type="entry name" value="ARCHAEMETZINCIN-2"/>
    <property type="match status" value="1"/>
</dbReference>
<dbReference type="InterPro" id="IPR012962">
    <property type="entry name" value="Pept_M54_archaemetzincn"/>
</dbReference>
<comment type="caution">
    <text evidence="7">The sequence shown here is derived from an EMBL/GenBank/DDBJ whole genome shotgun (WGS) entry which is preliminary data.</text>
</comment>
<gene>
    <name evidence="7" type="primary">Amz2</name>
    <name evidence="7" type="ORF">AWC38_SpisGene22100</name>
</gene>
<keyword evidence="2" id="KW-0645">Protease</keyword>
<evidence type="ECO:0000313" key="7">
    <source>
        <dbReference type="EMBL" id="PFX13790.1"/>
    </source>
</evidence>
<dbReference type="GO" id="GO:0008237">
    <property type="term" value="F:metallopeptidase activity"/>
    <property type="evidence" value="ECO:0007669"/>
    <property type="project" value="UniProtKB-KW"/>
</dbReference>
<keyword evidence="4" id="KW-0378">Hydrolase</keyword>
<evidence type="ECO:0000256" key="6">
    <source>
        <dbReference type="ARBA" id="ARBA00023049"/>
    </source>
</evidence>
<dbReference type="PANTHER" id="PTHR15910">
    <property type="entry name" value="ARCHAEMETZINCIN"/>
    <property type="match status" value="1"/>
</dbReference>
<dbReference type="InterPro" id="IPR024079">
    <property type="entry name" value="MetalloPept_cat_dom_sf"/>
</dbReference>
<dbReference type="Gene3D" id="3.40.390.10">
    <property type="entry name" value="Collagenase (Catalytic Domain)"/>
    <property type="match status" value="1"/>
</dbReference>
<evidence type="ECO:0000256" key="4">
    <source>
        <dbReference type="ARBA" id="ARBA00022801"/>
    </source>
</evidence>
<evidence type="ECO:0000313" key="8">
    <source>
        <dbReference type="Proteomes" id="UP000225706"/>
    </source>
</evidence>
<proteinExistence type="predicted"/>
<dbReference type="OrthoDB" id="2365600at2759"/>
<dbReference type="Proteomes" id="UP000225706">
    <property type="component" value="Unassembled WGS sequence"/>
</dbReference>
<organism evidence="7 8">
    <name type="scientific">Stylophora pistillata</name>
    <name type="common">Smooth cauliflower coral</name>
    <dbReference type="NCBI Taxonomy" id="50429"/>
    <lineage>
        <taxon>Eukaryota</taxon>
        <taxon>Metazoa</taxon>
        <taxon>Cnidaria</taxon>
        <taxon>Anthozoa</taxon>
        <taxon>Hexacorallia</taxon>
        <taxon>Scleractinia</taxon>
        <taxon>Astrocoeniina</taxon>
        <taxon>Pocilloporidae</taxon>
        <taxon>Stylophora</taxon>
    </lineage>
</organism>
<evidence type="ECO:0000256" key="5">
    <source>
        <dbReference type="ARBA" id="ARBA00022833"/>
    </source>
</evidence>
<sequence>MSAARRTRKRKHSESEVPFAAGFRLPTLKQSRDAIGLSKIPKMYDPGTESAHFKRIPQPISEDDWLAQYNEKGQSFKNFTRTCRWISCRKVKYTRQKFVSDGKNLKQRYPDGKIYLQPLGDFDQLCWDSSYPSIDDLADYTERFYSLPVVVLPAVKLKLPTKKGHVQLRVDSIHGLLRQQIADDALCLIGLTMVDLFEDETDLFVAGLAAGNQRVAVFSFARYDPSLSFSTEHWYDIWPSKQLDPLKKKELVLQRRCKLLVHEIAHLFGVDQCIWYACCMNGSGHLAEDFAQPIYLCPVDLHKLQQLCGFDAVDRYQKLLEFFKKHGMEEETRWFESRLAFITESEAR</sequence>
<evidence type="ECO:0000256" key="2">
    <source>
        <dbReference type="ARBA" id="ARBA00022670"/>
    </source>
</evidence>
<dbReference type="EMBL" id="LSMT01000896">
    <property type="protein sequence ID" value="PFX13790.1"/>
    <property type="molecule type" value="Genomic_DNA"/>
</dbReference>
<dbReference type="GO" id="GO:0046872">
    <property type="term" value="F:metal ion binding"/>
    <property type="evidence" value="ECO:0007669"/>
    <property type="project" value="UniProtKB-KW"/>
</dbReference>
<name>A0A2B4RBB0_STYPI</name>
<comment type="cofactor">
    <cofactor evidence="1">
        <name>Zn(2+)</name>
        <dbReference type="ChEBI" id="CHEBI:29105"/>
    </cofactor>
</comment>
<reference evidence="8" key="1">
    <citation type="journal article" date="2017" name="bioRxiv">
        <title>Comparative analysis of the genomes of Stylophora pistillata and Acropora digitifera provides evidence for extensive differences between species of corals.</title>
        <authorList>
            <person name="Voolstra C.R."/>
            <person name="Li Y."/>
            <person name="Liew Y.J."/>
            <person name="Baumgarten S."/>
            <person name="Zoccola D."/>
            <person name="Flot J.-F."/>
            <person name="Tambutte S."/>
            <person name="Allemand D."/>
            <person name="Aranda M."/>
        </authorList>
    </citation>
    <scope>NUCLEOTIDE SEQUENCE [LARGE SCALE GENOMIC DNA]</scope>
</reference>
<evidence type="ECO:0000256" key="1">
    <source>
        <dbReference type="ARBA" id="ARBA00001947"/>
    </source>
</evidence>
<dbReference type="AlphaFoldDB" id="A0A2B4RBB0"/>
<protein>
    <submittedName>
        <fullName evidence="7">Archaemetzincin-2</fullName>
    </submittedName>
</protein>
<keyword evidence="3" id="KW-0479">Metal-binding</keyword>